<protein>
    <submittedName>
        <fullName evidence="9">Uncharacterized protein</fullName>
    </submittedName>
</protein>
<dbReference type="CDD" id="cd17917">
    <property type="entry name" value="DEXHc_RHA-like"/>
    <property type="match status" value="1"/>
</dbReference>
<evidence type="ECO:0000256" key="4">
    <source>
        <dbReference type="ARBA" id="ARBA00022806"/>
    </source>
</evidence>
<dbReference type="InterPro" id="IPR011709">
    <property type="entry name" value="DEAD-box_helicase_OB_fold"/>
</dbReference>
<keyword evidence="4" id="KW-0347">Helicase</keyword>
<dbReference type="SMART" id="SM00847">
    <property type="entry name" value="HA2"/>
    <property type="match status" value="1"/>
</dbReference>
<dbReference type="InterPro" id="IPR001650">
    <property type="entry name" value="Helicase_C-like"/>
</dbReference>
<keyword evidence="10" id="KW-1185">Reference proteome</keyword>
<dbReference type="InterPro" id="IPR027417">
    <property type="entry name" value="P-loop_NTPase"/>
</dbReference>
<dbReference type="KEGG" id="ssm:Spirs_1903"/>
<dbReference type="PANTHER" id="PTHR18934">
    <property type="entry name" value="ATP-DEPENDENT RNA HELICASE"/>
    <property type="match status" value="1"/>
</dbReference>
<dbReference type="PANTHER" id="PTHR18934:SF99">
    <property type="entry name" value="ATP-DEPENDENT RNA HELICASE DHX37-RELATED"/>
    <property type="match status" value="1"/>
</dbReference>
<evidence type="ECO:0000259" key="7">
    <source>
        <dbReference type="PROSITE" id="PS51192"/>
    </source>
</evidence>
<dbReference type="Proteomes" id="UP000002318">
    <property type="component" value="Chromosome"/>
</dbReference>
<dbReference type="EMBL" id="CP002116">
    <property type="protein sequence ID" value="ADK81029.1"/>
    <property type="molecule type" value="Genomic_DNA"/>
</dbReference>
<dbReference type="SMART" id="SM00490">
    <property type="entry name" value="HELICc"/>
    <property type="match status" value="1"/>
</dbReference>
<evidence type="ECO:0000256" key="5">
    <source>
        <dbReference type="ARBA" id="ARBA00022840"/>
    </source>
</evidence>
<evidence type="ECO:0000256" key="1">
    <source>
        <dbReference type="ARBA" id="ARBA00008792"/>
    </source>
</evidence>
<dbReference type="PROSITE" id="PS51192">
    <property type="entry name" value="HELICASE_ATP_BIND_1"/>
    <property type="match status" value="1"/>
</dbReference>
<reference evidence="9 10" key="1">
    <citation type="journal article" date="2010" name="Stand. Genomic Sci.">
        <title>Complete genome sequence of Spirochaeta smaragdinae type strain (SEBR 4228).</title>
        <authorList>
            <person name="Mavromatis K."/>
            <person name="Yasawong M."/>
            <person name="Chertkov O."/>
            <person name="Lapidus A."/>
            <person name="Lucas S."/>
            <person name="Nolan M."/>
            <person name="Del Rio T.G."/>
            <person name="Tice H."/>
            <person name="Cheng J.F."/>
            <person name="Pitluck S."/>
            <person name="Liolios K."/>
            <person name="Ivanova N."/>
            <person name="Tapia R."/>
            <person name="Han C."/>
            <person name="Bruce D."/>
            <person name="Goodwin L."/>
            <person name="Pati A."/>
            <person name="Chen A."/>
            <person name="Palaniappan K."/>
            <person name="Land M."/>
            <person name="Hauser L."/>
            <person name="Chang Y.J."/>
            <person name="Jeffries C.D."/>
            <person name="Detter J.C."/>
            <person name="Rohde M."/>
            <person name="Brambilla E."/>
            <person name="Spring S."/>
            <person name="Goker M."/>
            <person name="Sikorski J."/>
            <person name="Woyke T."/>
            <person name="Bristow J."/>
            <person name="Eisen J.A."/>
            <person name="Markowitz V."/>
            <person name="Hugenholtz P."/>
            <person name="Klenk H.P."/>
            <person name="Kyrpides N.C."/>
        </authorList>
    </citation>
    <scope>NUCLEOTIDE SEQUENCE [LARGE SCALE GENOMIC DNA]</scope>
    <source>
        <strain evidence="10">DSM 11293 / JCM 15392 / SEBR 4228</strain>
    </source>
</reference>
<dbReference type="Pfam" id="PF21010">
    <property type="entry name" value="HA2_C"/>
    <property type="match status" value="1"/>
</dbReference>
<dbReference type="Pfam" id="PF00270">
    <property type="entry name" value="DEAD"/>
    <property type="match status" value="1"/>
</dbReference>
<dbReference type="PROSITE" id="PS51194">
    <property type="entry name" value="HELICASE_CTER"/>
    <property type="match status" value="1"/>
</dbReference>
<sequence>MPDGRHRGMNHPELPIYQQRAKILDELEKNQVIVVESPTGSGKTTQLPMILYEAGYAGRGIIGVTQPRRIAAVSVSDYIASQMGTKVPGIVGYKMRFEDQTVSETAIKIMTDGILLQELKADRYLSRYSVIMVDEAHERSLNIDFILGLLKEIIQERKDLKVIISSATINPKIFSDYFGKAPILHIDAIIHPVEIRYAPLEHPGDPDLLTEKIVSIVGDTVKHKTPGDILIFLSGEKAIKDAMTALSTSSFAKKLYILPLYGRLTKEEQEQVFVPTPRGKSKVVISTNIAETSVTIDGITTVIDSGLAKLNYYNPRTFTSSLIEGPISQASCDQRKGRAGRTRPGVCYRLYDKRDYQHRDPFTLEEIYRTDLSEVVLRMAELDIQEFEAFDFISPPGRPGIIGAIETLKLLDALTEERQLTRTGLMMVDFPLSPRHSKILVEAIFRYPSAMEEVLIATAFLSTHTPFVLPPGEEMEARRAHHQLSDPAGDFISYISIFRQFIKLKGKKRREHFCDTYYLDYRTMGEIVNIKQQLEEIVSGFGVPISSGGATRDILCSIAAGLVQFVCVRTGRGIYRSLTADRIQIHPGSCMFRESPGFIVAGEIVRTSRMFARSVSPLHRSWLEEISPSLNLLITTKAGKPSSKKQEKEEKQKAKRDTSWTIKVGEKNFTMEPYKGKKKIAVLPWEEISPLVQSGESLPQIQENARAKITWSGYEIHTGDRIASIIKIVPFINPPKDLSYPAPGGKNYNAAEELEALCGHLDALLRTAKTKKSSKRLGFITLETDGVGVYWFKVIKSFHTAVDVSLSSLEALADELNESTKHTLVEKVNDAYRRLNTIFESY</sequence>
<keyword evidence="2" id="KW-0547">Nucleotide-binding</keyword>
<dbReference type="Gene3D" id="3.40.50.300">
    <property type="entry name" value="P-loop containing nucleotide triphosphate hydrolases"/>
    <property type="match status" value="2"/>
</dbReference>
<dbReference type="Pfam" id="PF07717">
    <property type="entry name" value="OB_NTP_bind"/>
    <property type="match status" value="1"/>
</dbReference>
<keyword evidence="3" id="KW-0378">Hydrolase</keyword>
<evidence type="ECO:0000259" key="8">
    <source>
        <dbReference type="PROSITE" id="PS51194"/>
    </source>
</evidence>
<dbReference type="STRING" id="573413.Spirs_1903"/>
<dbReference type="eggNOG" id="COG1643">
    <property type="taxonomic scope" value="Bacteria"/>
</dbReference>
<feature type="domain" description="Helicase ATP-binding" evidence="7">
    <location>
        <begin position="24"/>
        <end position="187"/>
    </location>
</feature>
<evidence type="ECO:0000313" key="9">
    <source>
        <dbReference type="EMBL" id="ADK81029.1"/>
    </source>
</evidence>
<feature type="compositionally biased region" description="Basic and acidic residues" evidence="6">
    <location>
        <begin position="644"/>
        <end position="658"/>
    </location>
</feature>
<dbReference type="GO" id="GO:0005524">
    <property type="term" value="F:ATP binding"/>
    <property type="evidence" value="ECO:0007669"/>
    <property type="project" value="UniProtKB-KW"/>
</dbReference>
<dbReference type="InterPro" id="IPR011545">
    <property type="entry name" value="DEAD/DEAH_box_helicase_dom"/>
</dbReference>
<dbReference type="SUPFAM" id="SSF52540">
    <property type="entry name" value="P-loop containing nucleoside triphosphate hydrolases"/>
    <property type="match status" value="1"/>
</dbReference>
<accession>E1R6L1</accession>
<feature type="region of interest" description="Disordered" evidence="6">
    <location>
        <begin position="637"/>
        <end position="658"/>
    </location>
</feature>
<proteinExistence type="inferred from homology"/>
<dbReference type="GO" id="GO:0004386">
    <property type="term" value="F:helicase activity"/>
    <property type="evidence" value="ECO:0007669"/>
    <property type="project" value="UniProtKB-KW"/>
</dbReference>
<gene>
    <name evidence="9" type="ordered locus">Spirs_1903</name>
</gene>
<dbReference type="AlphaFoldDB" id="E1R6L1"/>
<dbReference type="InterPro" id="IPR014001">
    <property type="entry name" value="Helicase_ATP-bd"/>
</dbReference>
<dbReference type="GO" id="GO:0003723">
    <property type="term" value="F:RNA binding"/>
    <property type="evidence" value="ECO:0007669"/>
    <property type="project" value="TreeGrafter"/>
</dbReference>
<dbReference type="Pfam" id="PF00271">
    <property type="entry name" value="Helicase_C"/>
    <property type="match status" value="1"/>
</dbReference>
<dbReference type="SMART" id="SM00487">
    <property type="entry name" value="DEXDc"/>
    <property type="match status" value="1"/>
</dbReference>
<dbReference type="InterPro" id="IPR002464">
    <property type="entry name" value="DNA/RNA_helicase_DEAH_CS"/>
</dbReference>
<evidence type="ECO:0000256" key="3">
    <source>
        <dbReference type="ARBA" id="ARBA00022801"/>
    </source>
</evidence>
<evidence type="ECO:0000256" key="6">
    <source>
        <dbReference type="SAM" id="MobiDB-lite"/>
    </source>
</evidence>
<dbReference type="GO" id="GO:0016787">
    <property type="term" value="F:hydrolase activity"/>
    <property type="evidence" value="ECO:0007669"/>
    <property type="project" value="UniProtKB-KW"/>
</dbReference>
<dbReference type="HOGENOM" id="CLU_001832_5_8_12"/>
<dbReference type="PROSITE" id="PS00690">
    <property type="entry name" value="DEAH_ATP_HELICASE"/>
    <property type="match status" value="1"/>
</dbReference>
<dbReference type="Gene3D" id="1.20.120.1080">
    <property type="match status" value="1"/>
</dbReference>
<dbReference type="CDD" id="cd18791">
    <property type="entry name" value="SF2_C_RHA"/>
    <property type="match status" value="1"/>
</dbReference>
<organism evidence="9 10">
    <name type="scientific">Sediminispirochaeta smaragdinae (strain DSM 11293 / JCM 15392 / SEBR 4228)</name>
    <name type="common">Spirochaeta smaragdinae</name>
    <dbReference type="NCBI Taxonomy" id="573413"/>
    <lineage>
        <taxon>Bacteria</taxon>
        <taxon>Pseudomonadati</taxon>
        <taxon>Spirochaetota</taxon>
        <taxon>Spirochaetia</taxon>
        <taxon>Spirochaetales</taxon>
        <taxon>Spirochaetaceae</taxon>
        <taxon>Sediminispirochaeta</taxon>
    </lineage>
</organism>
<evidence type="ECO:0000313" key="10">
    <source>
        <dbReference type="Proteomes" id="UP000002318"/>
    </source>
</evidence>
<dbReference type="InterPro" id="IPR007502">
    <property type="entry name" value="Helicase-assoc_dom"/>
</dbReference>
<name>E1R6L1_SEDSS</name>
<keyword evidence="5" id="KW-0067">ATP-binding</keyword>
<feature type="domain" description="Helicase C-terminal" evidence="8">
    <location>
        <begin position="208"/>
        <end position="383"/>
    </location>
</feature>
<comment type="similarity">
    <text evidence="1">Belongs to the DEAD box helicase family. DEAH subfamily.</text>
</comment>
<evidence type="ECO:0000256" key="2">
    <source>
        <dbReference type="ARBA" id="ARBA00022741"/>
    </source>
</evidence>